<feature type="domain" description="Cupin type-2" evidence="2">
    <location>
        <begin position="41"/>
        <end position="108"/>
    </location>
</feature>
<dbReference type="InterPro" id="IPR014710">
    <property type="entry name" value="RmlC-like_jellyroll"/>
</dbReference>
<dbReference type="InterPro" id="IPR051610">
    <property type="entry name" value="GPI/OXD"/>
</dbReference>
<sequence length="116" mass="12908">MKIMHYTEAEPKHFDTDTAKGVTGRVVIGKDDGANNFCMRFFELSTGGFTPMHTHEWEHEIIIHAGNGEILCKGEWVPVTRGYTVFIPGNEEHQIRNAGDEPLVFACVIPAGPPEL</sequence>
<evidence type="ECO:0000313" key="4">
    <source>
        <dbReference type="Proteomes" id="UP000605201"/>
    </source>
</evidence>
<evidence type="ECO:0000256" key="1">
    <source>
        <dbReference type="ARBA" id="ARBA00022723"/>
    </source>
</evidence>
<dbReference type="PANTHER" id="PTHR35848:SF6">
    <property type="entry name" value="CUPIN TYPE-2 DOMAIN-CONTAINING PROTEIN"/>
    <property type="match status" value="1"/>
</dbReference>
<reference evidence="3 4" key="1">
    <citation type="submission" date="2020-08" db="EMBL/GenBank/DDBJ databases">
        <title>Bridging the membrane lipid divide: bacteria of the FCB group superphylum have the potential to synthesize archaeal ether lipids.</title>
        <authorList>
            <person name="Villanueva L."/>
            <person name="Von Meijenfeldt F.A.B."/>
            <person name="Westbye A.B."/>
            <person name="Yadav S."/>
            <person name="Hopmans E.C."/>
            <person name="Dutilh B.E."/>
            <person name="Sinninghe Damste J.S."/>
        </authorList>
    </citation>
    <scope>NUCLEOTIDE SEQUENCE [LARGE SCALE GENOMIC DNA]</scope>
    <source>
        <strain evidence="3">NIOZ-UU17</strain>
    </source>
</reference>
<keyword evidence="1" id="KW-0479">Metal-binding</keyword>
<gene>
    <name evidence="3" type="ORF">H8D96_13295</name>
</gene>
<dbReference type="Gene3D" id="2.60.120.10">
    <property type="entry name" value="Jelly Rolls"/>
    <property type="match status" value="1"/>
</dbReference>
<dbReference type="EMBL" id="JACNIG010000252">
    <property type="protein sequence ID" value="MBC8432879.1"/>
    <property type="molecule type" value="Genomic_DNA"/>
</dbReference>
<proteinExistence type="predicted"/>
<dbReference type="Pfam" id="PF07883">
    <property type="entry name" value="Cupin_2"/>
    <property type="match status" value="1"/>
</dbReference>
<dbReference type="AlphaFoldDB" id="A0A8J6NZI7"/>
<dbReference type="CDD" id="cd02222">
    <property type="entry name" value="cupin_TM1459-like"/>
    <property type="match status" value="1"/>
</dbReference>
<dbReference type="PANTHER" id="PTHR35848">
    <property type="entry name" value="OXALATE-BINDING PROTEIN"/>
    <property type="match status" value="1"/>
</dbReference>
<evidence type="ECO:0000313" key="3">
    <source>
        <dbReference type="EMBL" id="MBC8432879.1"/>
    </source>
</evidence>
<evidence type="ECO:0000259" key="2">
    <source>
        <dbReference type="Pfam" id="PF07883"/>
    </source>
</evidence>
<accession>A0A8J6NZI7</accession>
<dbReference type="Proteomes" id="UP000605201">
    <property type="component" value="Unassembled WGS sequence"/>
</dbReference>
<organism evidence="3 4">
    <name type="scientific">Candidatus Desulfatibia vada</name>
    <dbReference type="NCBI Taxonomy" id="2841696"/>
    <lineage>
        <taxon>Bacteria</taxon>
        <taxon>Pseudomonadati</taxon>
        <taxon>Thermodesulfobacteriota</taxon>
        <taxon>Desulfobacteria</taxon>
        <taxon>Desulfobacterales</taxon>
        <taxon>Desulfobacterales incertae sedis</taxon>
        <taxon>Candidatus Desulfatibia</taxon>
    </lineage>
</organism>
<dbReference type="GO" id="GO:0046872">
    <property type="term" value="F:metal ion binding"/>
    <property type="evidence" value="ECO:0007669"/>
    <property type="project" value="UniProtKB-KW"/>
</dbReference>
<dbReference type="SUPFAM" id="SSF51182">
    <property type="entry name" value="RmlC-like cupins"/>
    <property type="match status" value="1"/>
</dbReference>
<protein>
    <submittedName>
        <fullName evidence="3">Cupin domain-containing protein</fullName>
    </submittedName>
</protein>
<dbReference type="InterPro" id="IPR011051">
    <property type="entry name" value="RmlC_Cupin_sf"/>
</dbReference>
<comment type="caution">
    <text evidence="3">The sequence shown here is derived from an EMBL/GenBank/DDBJ whole genome shotgun (WGS) entry which is preliminary data.</text>
</comment>
<dbReference type="InterPro" id="IPR013096">
    <property type="entry name" value="Cupin_2"/>
</dbReference>
<name>A0A8J6NZI7_9BACT</name>